<feature type="coiled-coil region" evidence="1">
    <location>
        <begin position="1"/>
        <end position="53"/>
    </location>
</feature>
<evidence type="ECO:0000313" key="4">
    <source>
        <dbReference type="Proteomes" id="UP001146793"/>
    </source>
</evidence>
<feature type="compositionally biased region" description="Basic residues" evidence="2">
    <location>
        <begin position="411"/>
        <end position="425"/>
    </location>
</feature>
<feature type="compositionally biased region" description="Low complexity" evidence="2">
    <location>
        <begin position="112"/>
        <end position="125"/>
    </location>
</feature>
<proteinExistence type="predicted"/>
<feature type="region of interest" description="Disordered" evidence="2">
    <location>
        <begin position="104"/>
        <end position="135"/>
    </location>
</feature>
<dbReference type="Proteomes" id="UP001146793">
    <property type="component" value="Unassembled WGS sequence"/>
</dbReference>
<dbReference type="SUPFAM" id="SSF52540">
    <property type="entry name" value="P-loop containing nucleoside triphosphate hydrolases"/>
    <property type="match status" value="1"/>
</dbReference>
<sequence>MEERRNKLEEELDQRIEKRNKLEEELKDLKEKRNKLEEELLEMRKELKELNKKSSLKIKILNTVEKLQEQLEDKNPNQTKQEIENIQLKIYLLNSIEEQNQQIDKQNEQTKEQNQQIKEQNQQIDKQNEQVKEQNQQIEKANQFFQTLNIAVHGKLNNMALFHSKTTREDFHKLKTIVEQYLESTQQHLKNKQTFMEEDLINQFNETNLKSINSKFNEDSIPFVNRKEETKAIINGIISDFLEVEDQTLGKKITNLTWFGSSGIGKTRLAKSIFFQPKFKKKFKQTLRMEYQNEEDSENKKQANNLNECYDNFLKYHLFFYINFQEHILKNWETKNIEQSLLYRILMALSKFNNDPNFTDYQVLLKLSNSIQSVDPLFVNLQQAIFSKQKQIKKHKQKQKVMMKKGNYKEKKNKIQKNSRKRKKPQNPTSIGTKKLKIKKNTEKQSFKIEEHKKRRRKNRRIKHLKIPAIELLEKEEKIPATELIEIEKEKIEIEIEIETETEREIKIEKKNQIQIEKKKQIEIEIEKEKEKEKEKKNKAKIHKNKKKKWLMIIIIFDETNKTLQKNSNYLGDLYQTILSQKKLLIKQKIFLFPVFCGTQSKNSLEKIGSISERYPKQITIHLMKIENYVQILEKLIKKKNLKFEELPQGIQFLLVNIEGIPRLFQYFLISILEYYFLKRKFTMFCQSSSSSSSSSNNNNNNNNNIKKNLINQFLEAKESKKKKQTKK</sequence>
<reference evidence="3" key="1">
    <citation type="submission" date="2022-08" db="EMBL/GenBank/DDBJ databases">
        <title>Novel sulphate-reducing endosymbionts in the free-living metamonad Anaeramoeba.</title>
        <authorList>
            <person name="Jerlstrom-Hultqvist J."/>
            <person name="Cepicka I."/>
            <person name="Gallot-Lavallee L."/>
            <person name="Salas-Leiva D."/>
            <person name="Curtis B.A."/>
            <person name="Zahonova K."/>
            <person name="Pipaliya S."/>
            <person name="Dacks J."/>
            <person name="Roger A.J."/>
        </authorList>
    </citation>
    <scope>NUCLEOTIDE SEQUENCE</scope>
    <source>
        <strain evidence="3">Busselton2</strain>
    </source>
</reference>
<dbReference type="EMBL" id="JANTQA010000045">
    <property type="protein sequence ID" value="KAJ3434085.1"/>
    <property type="molecule type" value="Genomic_DNA"/>
</dbReference>
<name>A0AAV7Z0G9_9EUKA</name>
<evidence type="ECO:0000313" key="3">
    <source>
        <dbReference type="EMBL" id="KAJ3434085.1"/>
    </source>
</evidence>
<protein>
    <submittedName>
        <fullName evidence="3">Centromere protein j</fullName>
    </submittedName>
</protein>
<dbReference type="InterPro" id="IPR027417">
    <property type="entry name" value="P-loop_NTPase"/>
</dbReference>
<accession>A0AAV7Z0G9</accession>
<evidence type="ECO:0000256" key="2">
    <source>
        <dbReference type="SAM" id="MobiDB-lite"/>
    </source>
</evidence>
<feature type="region of interest" description="Disordered" evidence="2">
    <location>
        <begin position="396"/>
        <end position="432"/>
    </location>
</feature>
<organism evidence="3 4">
    <name type="scientific">Anaeramoeba flamelloides</name>
    <dbReference type="NCBI Taxonomy" id="1746091"/>
    <lineage>
        <taxon>Eukaryota</taxon>
        <taxon>Metamonada</taxon>
        <taxon>Anaeramoebidae</taxon>
        <taxon>Anaeramoeba</taxon>
    </lineage>
</organism>
<dbReference type="AlphaFoldDB" id="A0AAV7Z0G9"/>
<evidence type="ECO:0000256" key="1">
    <source>
        <dbReference type="SAM" id="Coils"/>
    </source>
</evidence>
<comment type="caution">
    <text evidence="3">The sequence shown here is derived from an EMBL/GenBank/DDBJ whole genome shotgun (WGS) entry which is preliminary data.</text>
</comment>
<gene>
    <name evidence="3" type="ORF">M0812_20144</name>
</gene>
<feature type="coiled-coil region" evidence="1">
    <location>
        <begin position="484"/>
        <end position="546"/>
    </location>
</feature>
<keyword evidence="1" id="KW-0175">Coiled coil</keyword>